<evidence type="ECO:0000313" key="2">
    <source>
        <dbReference type="EMBL" id="MEY8017510.1"/>
    </source>
</evidence>
<reference evidence="2 3" key="1">
    <citation type="submission" date="2024-08" db="EMBL/GenBank/DDBJ databases">
        <title>Mycobacterium servetensis sp. nov., a novel rapid-growing mycobacterial species recovered from a human patient in Zaragoza, Spain.</title>
        <authorList>
            <person name="Tristancho-Baro A.I."/>
            <person name="Buenestado-Serrano S."/>
            <person name="Garcia De Viedma D."/>
            <person name="Milagro-Beamonte A."/>
            <person name="Burillo N."/>
            <person name="Sanz S."/>
            <person name="Lopez-Calleja A.I."/>
            <person name="Penas-Utrilla D."/>
            <person name="Guardingo M."/>
            <person name="Garcia M.J."/>
            <person name="Vinuelas-Bayon J."/>
        </authorList>
    </citation>
    <scope>NUCLEOTIDE SEQUENCE [LARGE SCALE GENOMIC DNA]</scope>
    <source>
        <strain evidence="3">HUMS_12744610</strain>
    </source>
</reference>
<dbReference type="EMBL" id="JBGEDP010000001">
    <property type="protein sequence ID" value="MEY8017510.1"/>
    <property type="molecule type" value="Genomic_DNA"/>
</dbReference>
<dbReference type="InterPro" id="IPR011201">
    <property type="entry name" value="Zinc-ribbon_6_bact"/>
</dbReference>
<dbReference type="Gene3D" id="3.40.390.70">
    <property type="match status" value="1"/>
</dbReference>
<organism evidence="2 3">
    <name type="scientific">Mycobacterium servetii</name>
    <dbReference type="NCBI Taxonomy" id="3237418"/>
    <lineage>
        <taxon>Bacteria</taxon>
        <taxon>Bacillati</taxon>
        <taxon>Actinomycetota</taxon>
        <taxon>Actinomycetes</taxon>
        <taxon>Mycobacteriales</taxon>
        <taxon>Mycobacteriaceae</taxon>
        <taxon>Mycobacterium</taxon>
    </lineage>
</organism>
<comment type="caution">
    <text evidence="2">The sequence shown here is derived from an EMBL/GenBank/DDBJ whole genome shotgun (WGS) entry which is preliminary data.</text>
</comment>
<evidence type="ECO:0000259" key="1">
    <source>
        <dbReference type="Pfam" id="PF10005"/>
    </source>
</evidence>
<accession>A0ABV4C4Q3</accession>
<dbReference type="Pfam" id="PF10005">
    <property type="entry name" value="Zn_ribbon_DZR_6"/>
    <property type="match status" value="1"/>
</dbReference>
<sequence length="353" mass="39235">MRAFGCPKCGQAVGFEAQGCPTCGAAVGYHYPSRRMLALSGRAPVVVDDRRWTQCAHWRRGCNWLAACDSGSERCFADGFVRREPAADDTKALAELDDTLKTLRRLIFELIELGLPIRPYHQADDGLAFDLLSSESSGGPVTIGHADGVITIDLAESLELYRERLRIHFKEPYRTMLGHFRHEVGHYYEMILVANTPLAEEARALFGDEREDYEAALQRHYSGVVPADWQSGYISEYATAHPWEDFAESFAHYLHITGTLATIADSGLVLQADRVKWDLRADIDARESYADATIADIVGDWIPLSGVLNRVNHSMGRDDLYPFSLPPRVVDKLGFIHRVVTTAAAGHAAAEEN</sequence>
<dbReference type="RefSeq" id="WP_369739781.1">
    <property type="nucleotide sequence ID" value="NZ_JBGEDP010000001.1"/>
</dbReference>
<proteinExistence type="predicted"/>
<dbReference type="InterPro" id="IPR031321">
    <property type="entry name" value="UCP012641"/>
</dbReference>
<dbReference type="Pfam" id="PF15887">
    <property type="entry name" value="Peptidase_Mx"/>
    <property type="match status" value="1"/>
</dbReference>
<keyword evidence="3" id="KW-1185">Reference proteome</keyword>
<name>A0ABV4C4Q3_9MYCO</name>
<dbReference type="PIRSF" id="PIRSF012641">
    <property type="entry name" value="UCP012641"/>
    <property type="match status" value="1"/>
</dbReference>
<protein>
    <submittedName>
        <fullName evidence="2">Zinc-binding metallopeptidase</fullName>
    </submittedName>
</protein>
<feature type="domain" description="Zinc-ribbon" evidence="1">
    <location>
        <begin position="4"/>
        <end position="77"/>
    </location>
</feature>
<dbReference type="Proteomes" id="UP001564760">
    <property type="component" value="Unassembled WGS sequence"/>
</dbReference>
<gene>
    <name evidence="2" type="ORF">AB8998_22290</name>
</gene>
<evidence type="ECO:0000313" key="3">
    <source>
        <dbReference type="Proteomes" id="UP001564760"/>
    </source>
</evidence>